<evidence type="ECO:0000313" key="1">
    <source>
        <dbReference type="EMBL" id="KAJ1174409.1"/>
    </source>
</evidence>
<organism evidence="1 2">
    <name type="scientific">Pleurodeles waltl</name>
    <name type="common">Iberian ribbed newt</name>
    <dbReference type="NCBI Taxonomy" id="8319"/>
    <lineage>
        <taxon>Eukaryota</taxon>
        <taxon>Metazoa</taxon>
        <taxon>Chordata</taxon>
        <taxon>Craniata</taxon>
        <taxon>Vertebrata</taxon>
        <taxon>Euteleostomi</taxon>
        <taxon>Amphibia</taxon>
        <taxon>Batrachia</taxon>
        <taxon>Caudata</taxon>
        <taxon>Salamandroidea</taxon>
        <taxon>Salamandridae</taxon>
        <taxon>Pleurodelinae</taxon>
        <taxon>Pleurodeles</taxon>
    </lineage>
</organism>
<protein>
    <submittedName>
        <fullName evidence="1">Uncharacterized protein</fullName>
    </submittedName>
</protein>
<proteinExistence type="predicted"/>
<dbReference type="EMBL" id="JANPWB010000007">
    <property type="protein sequence ID" value="KAJ1174409.1"/>
    <property type="molecule type" value="Genomic_DNA"/>
</dbReference>
<gene>
    <name evidence="1" type="ORF">NDU88_006231</name>
</gene>
<evidence type="ECO:0000313" key="2">
    <source>
        <dbReference type="Proteomes" id="UP001066276"/>
    </source>
</evidence>
<dbReference type="Proteomes" id="UP001066276">
    <property type="component" value="Chromosome 4_1"/>
</dbReference>
<comment type="caution">
    <text evidence="1">The sequence shown here is derived from an EMBL/GenBank/DDBJ whole genome shotgun (WGS) entry which is preliminary data.</text>
</comment>
<sequence length="103" mass="11274">MASSASQVLERVSVSKETRVDAGTAAQVGISVSLETLAAVPRQGCVRKQRSLFALALARKSNKKLRRNRTRIFDGGEWEKTKLALGGGFEEWQNASRTKLAIQ</sequence>
<name>A0AAV7TCW8_PLEWA</name>
<accession>A0AAV7TCW8</accession>
<reference evidence="1" key="1">
    <citation type="journal article" date="2022" name="bioRxiv">
        <title>Sequencing and chromosome-scale assembly of the giantPleurodeles waltlgenome.</title>
        <authorList>
            <person name="Brown T."/>
            <person name="Elewa A."/>
            <person name="Iarovenko S."/>
            <person name="Subramanian E."/>
            <person name="Araus A.J."/>
            <person name="Petzold A."/>
            <person name="Susuki M."/>
            <person name="Suzuki K.-i.T."/>
            <person name="Hayashi T."/>
            <person name="Toyoda A."/>
            <person name="Oliveira C."/>
            <person name="Osipova E."/>
            <person name="Leigh N.D."/>
            <person name="Simon A."/>
            <person name="Yun M.H."/>
        </authorList>
    </citation>
    <scope>NUCLEOTIDE SEQUENCE</scope>
    <source>
        <strain evidence="1">20211129_DDA</strain>
        <tissue evidence="1">Liver</tissue>
    </source>
</reference>
<keyword evidence="2" id="KW-1185">Reference proteome</keyword>
<dbReference type="AlphaFoldDB" id="A0AAV7TCW8"/>